<dbReference type="AlphaFoldDB" id="A0A1F7Z5V4"/>
<feature type="transmembrane region" description="Helical" evidence="1">
    <location>
        <begin position="12"/>
        <end position="31"/>
    </location>
</feature>
<dbReference type="STRING" id="1802505.A3D01_03115"/>
<feature type="transmembrane region" description="Helical" evidence="1">
    <location>
        <begin position="351"/>
        <end position="370"/>
    </location>
</feature>
<feature type="transmembrane region" description="Helical" evidence="1">
    <location>
        <begin position="68"/>
        <end position="89"/>
    </location>
</feature>
<sequence length="406" mass="47233">MRLAKIHFPEIIVDIFLVVFFSLVFALNLKININDQYLALSQSFLEGKLYFPDGYKEMDLVLYDSKHYWHQGPLPAVILMPFVFVFDIVGLNFKQGYLQFFISLGIFILCYKIARYFKFGGENSRYLAYAFCFASVFQFIAFFSVSWFFGQEISVFFMLLAIYIYLFYRKHFLTGVLLSLVLATRAFTILGLAFFVFDILYSKSSLKNKIRDLFYLLLPIGFAGVLLLIYNFVRFESFFETGYLINNPTLPVGDPLFGIRYLRNNFYTYFLKGLQVYILNNKQVVLGGITLNIPHLVAYPSTSFFVVSPVFFYLLKVKIKNKLVKSSLLASIIILLALLLFYYSGEDYQLGPRYLLDLLPFAFIMLLFSFRKQNVSTFAKTLIIFSSLFNLYLFIARMIGNAQMFV</sequence>
<evidence type="ECO:0000256" key="1">
    <source>
        <dbReference type="SAM" id="Phobius"/>
    </source>
</evidence>
<feature type="transmembrane region" description="Helical" evidence="1">
    <location>
        <begin position="180"/>
        <end position="201"/>
    </location>
</feature>
<feature type="transmembrane region" description="Helical" evidence="1">
    <location>
        <begin position="126"/>
        <end position="145"/>
    </location>
</feature>
<keyword evidence="1" id="KW-0472">Membrane</keyword>
<evidence type="ECO:0000313" key="3">
    <source>
        <dbReference type="Proteomes" id="UP000177169"/>
    </source>
</evidence>
<evidence type="ECO:0000313" key="2">
    <source>
        <dbReference type="EMBL" id="OGM34509.1"/>
    </source>
</evidence>
<dbReference type="Proteomes" id="UP000177169">
    <property type="component" value="Unassembled WGS sequence"/>
</dbReference>
<feature type="transmembrane region" description="Helical" evidence="1">
    <location>
        <begin position="327"/>
        <end position="345"/>
    </location>
</feature>
<dbReference type="EMBL" id="MGGR01000005">
    <property type="protein sequence ID" value="OGM34509.1"/>
    <property type="molecule type" value="Genomic_DNA"/>
</dbReference>
<comment type="caution">
    <text evidence="2">The sequence shown here is derived from an EMBL/GenBank/DDBJ whole genome shotgun (WGS) entry which is preliminary data.</text>
</comment>
<accession>A0A1F7Z5V4</accession>
<keyword evidence="1" id="KW-1133">Transmembrane helix</keyword>
<name>A0A1F7Z5V4_9BACT</name>
<proteinExistence type="predicted"/>
<protein>
    <recommendedName>
        <fullName evidence="4">Glycosyltransferase RgtA/B/C/D-like domain-containing protein</fullName>
    </recommendedName>
</protein>
<reference evidence="2 3" key="1">
    <citation type="journal article" date="2016" name="Nat. Commun.">
        <title>Thousands of microbial genomes shed light on interconnected biogeochemical processes in an aquifer system.</title>
        <authorList>
            <person name="Anantharaman K."/>
            <person name="Brown C.T."/>
            <person name="Hug L.A."/>
            <person name="Sharon I."/>
            <person name="Castelle C.J."/>
            <person name="Probst A.J."/>
            <person name="Thomas B.C."/>
            <person name="Singh A."/>
            <person name="Wilkins M.J."/>
            <person name="Karaoz U."/>
            <person name="Brodie E.L."/>
            <person name="Williams K.H."/>
            <person name="Hubbard S.S."/>
            <person name="Banfield J.F."/>
        </authorList>
    </citation>
    <scope>NUCLEOTIDE SEQUENCE [LARGE SCALE GENOMIC DNA]</scope>
</reference>
<feature type="transmembrane region" description="Helical" evidence="1">
    <location>
        <begin position="213"/>
        <end position="233"/>
    </location>
</feature>
<organism evidence="2 3">
    <name type="scientific">Candidatus Woesebacteria bacterium RIFCSPHIGHO2_02_FULL_39_13</name>
    <dbReference type="NCBI Taxonomy" id="1802505"/>
    <lineage>
        <taxon>Bacteria</taxon>
        <taxon>Candidatus Woeseibacteriota</taxon>
    </lineage>
</organism>
<evidence type="ECO:0008006" key="4">
    <source>
        <dbReference type="Google" id="ProtNLM"/>
    </source>
</evidence>
<feature type="transmembrane region" description="Helical" evidence="1">
    <location>
        <begin position="96"/>
        <end position="114"/>
    </location>
</feature>
<feature type="transmembrane region" description="Helical" evidence="1">
    <location>
        <begin position="296"/>
        <end position="315"/>
    </location>
</feature>
<feature type="transmembrane region" description="Helical" evidence="1">
    <location>
        <begin position="382"/>
        <end position="400"/>
    </location>
</feature>
<keyword evidence="1" id="KW-0812">Transmembrane</keyword>
<feature type="transmembrane region" description="Helical" evidence="1">
    <location>
        <begin position="152"/>
        <end position="168"/>
    </location>
</feature>
<gene>
    <name evidence="2" type="ORF">A3D01_03115</name>
</gene>